<evidence type="ECO:0000313" key="2">
    <source>
        <dbReference type="Proteomes" id="UP000710849"/>
    </source>
</evidence>
<comment type="caution">
    <text evidence="1">The sequence shown here is derived from an EMBL/GenBank/DDBJ whole genome shotgun (WGS) entry which is preliminary data.</text>
</comment>
<dbReference type="GeneID" id="62146149"/>
<sequence length="99" mass="10833">MLWRTLVFHGGSTSKPVGVTMQHRYGNAASEHLRAAHRGGKERGAPIDQDLEAIPQLCCNLETGRCNRLSGRSRVPTGLKDGIPFDVPLEDFDDSMTNA</sequence>
<organism evidence="1 2">
    <name type="scientific">Botrytis byssoidea</name>
    <dbReference type="NCBI Taxonomy" id="139641"/>
    <lineage>
        <taxon>Eukaryota</taxon>
        <taxon>Fungi</taxon>
        <taxon>Dikarya</taxon>
        <taxon>Ascomycota</taxon>
        <taxon>Pezizomycotina</taxon>
        <taxon>Leotiomycetes</taxon>
        <taxon>Helotiales</taxon>
        <taxon>Sclerotiniaceae</taxon>
        <taxon>Botrytis</taxon>
    </lineage>
</organism>
<dbReference type="AlphaFoldDB" id="A0A9P5IRD8"/>
<protein>
    <submittedName>
        <fullName evidence="1">Uncharacterized protein</fullName>
    </submittedName>
</protein>
<proteinExistence type="predicted"/>
<accession>A0A9P5IRD8</accession>
<dbReference type="Proteomes" id="UP000710849">
    <property type="component" value="Unassembled WGS sequence"/>
</dbReference>
<evidence type="ECO:0000313" key="1">
    <source>
        <dbReference type="EMBL" id="KAF7951008.1"/>
    </source>
</evidence>
<reference evidence="1 2" key="1">
    <citation type="journal article" date="2020" name="Genome Biol. Evol.">
        <title>Comparative genomics of Sclerotiniaceae.</title>
        <authorList>
            <person name="Valero Jimenez C.A."/>
            <person name="Steentjes M."/>
            <person name="Scholten O.E."/>
            <person name="Van Kan J.A.L."/>
        </authorList>
    </citation>
    <scope>NUCLEOTIDE SEQUENCE [LARGE SCALE GENOMIC DNA]</scope>
    <source>
        <strain evidence="1 2">MUCL 94</strain>
    </source>
</reference>
<dbReference type="EMBL" id="RCSW01000004">
    <property type="protein sequence ID" value="KAF7951008.1"/>
    <property type="molecule type" value="Genomic_DNA"/>
</dbReference>
<gene>
    <name evidence="1" type="ORF">EAE97_002560</name>
</gene>
<name>A0A9P5IRD8_9HELO</name>
<dbReference type="RefSeq" id="XP_038736277.1">
    <property type="nucleotide sequence ID" value="XM_038873071.1"/>
</dbReference>
<keyword evidence="2" id="KW-1185">Reference proteome</keyword>